<evidence type="ECO:0000313" key="9">
    <source>
        <dbReference type="Proteomes" id="UP000694403"/>
    </source>
</evidence>
<comment type="similarity">
    <text evidence="2">Belongs to the CNF-like-inhibitor family.</text>
</comment>
<dbReference type="PANTHER" id="PTHR20914:SF30">
    <property type="entry name" value="LY6_PLAUR DOMAIN CONTAINING 9"/>
    <property type="match status" value="1"/>
</dbReference>
<keyword evidence="4" id="KW-1015">Disulfide bond</keyword>
<proteinExistence type="inferred from homology"/>
<feature type="signal peptide" evidence="6">
    <location>
        <begin position="1"/>
        <end position="19"/>
    </location>
</feature>
<evidence type="ECO:0000256" key="1">
    <source>
        <dbReference type="ARBA" id="ARBA00004613"/>
    </source>
</evidence>
<dbReference type="Pfam" id="PF02988">
    <property type="entry name" value="PLA2_inh"/>
    <property type="match status" value="1"/>
</dbReference>
<feature type="domain" description="UPAR/Ly6" evidence="7">
    <location>
        <begin position="20"/>
        <end position="114"/>
    </location>
</feature>
<dbReference type="CDD" id="cd23572">
    <property type="entry name" value="TFP_LU_ECD_PINLYP_rpt2"/>
    <property type="match status" value="1"/>
</dbReference>
<dbReference type="GO" id="GO:0030154">
    <property type="term" value="P:cell differentiation"/>
    <property type="evidence" value="ECO:0007669"/>
    <property type="project" value="UniProtKB-ARBA"/>
</dbReference>
<dbReference type="InterPro" id="IPR016054">
    <property type="entry name" value="LY6_UPA_recep-like"/>
</dbReference>
<evidence type="ECO:0000256" key="3">
    <source>
        <dbReference type="ARBA" id="ARBA00022525"/>
    </source>
</evidence>
<evidence type="ECO:0000256" key="2">
    <source>
        <dbReference type="ARBA" id="ARBA00006570"/>
    </source>
</evidence>
<reference evidence="8" key="1">
    <citation type="submission" date="2025-08" db="UniProtKB">
        <authorList>
            <consortium name="Ensembl"/>
        </authorList>
    </citation>
    <scope>IDENTIFICATION</scope>
</reference>
<dbReference type="GO" id="GO:0005576">
    <property type="term" value="C:extracellular region"/>
    <property type="evidence" value="ECO:0007669"/>
    <property type="project" value="UniProtKB-SubCell"/>
</dbReference>
<evidence type="ECO:0000256" key="6">
    <source>
        <dbReference type="SAM" id="SignalP"/>
    </source>
</evidence>
<dbReference type="InterPro" id="IPR045860">
    <property type="entry name" value="Snake_toxin-like_sf"/>
</dbReference>
<dbReference type="SUPFAM" id="SSF57302">
    <property type="entry name" value="Snake toxin-like"/>
    <property type="match status" value="2"/>
</dbReference>
<dbReference type="InterPro" id="IPR050918">
    <property type="entry name" value="CNF-like_PLA2_Inhibitor"/>
</dbReference>
<dbReference type="PANTHER" id="PTHR20914">
    <property type="entry name" value="LY6/PLAUR DOMAIN-CONTAINING PROTEIN 8"/>
    <property type="match status" value="1"/>
</dbReference>
<keyword evidence="6" id="KW-0732">Signal</keyword>
<keyword evidence="5" id="KW-1133">Transmembrane helix</keyword>
<evidence type="ECO:0000259" key="7">
    <source>
        <dbReference type="SMART" id="SM00134"/>
    </source>
</evidence>
<feature type="chain" id="PRO_5034412875" description="UPAR/Ly6 domain-containing protein" evidence="6">
    <location>
        <begin position="20"/>
        <end position="225"/>
    </location>
</feature>
<evidence type="ECO:0000256" key="5">
    <source>
        <dbReference type="SAM" id="Phobius"/>
    </source>
</evidence>
<reference evidence="8" key="2">
    <citation type="submission" date="2025-09" db="UniProtKB">
        <authorList>
            <consortium name="Ensembl"/>
        </authorList>
    </citation>
    <scope>IDENTIFICATION</scope>
</reference>
<dbReference type="AlphaFoldDB" id="A0A8C3XV50"/>
<dbReference type="SMART" id="SM00134">
    <property type="entry name" value="LU"/>
    <property type="match status" value="1"/>
</dbReference>
<comment type="subcellular location">
    <subcellularLocation>
        <location evidence="1">Secreted</location>
    </subcellularLocation>
</comment>
<keyword evidence="5" id="KW-0812">Transmembrane</keyword>
<sequence>MKVSLAVCILAALLATGTCLQCESCQGEGSSCRGDQRTCPAGQDFCSVVLTELTLVAEKTQTILKGCATSKQCQAGPISTNFGKGLRTRTNIACCQRDNCTPEPVKVPPANTQPNGRSCRGCYSSSSDQCREETIQCTGAETRCVEVTGNQQSGGAGTKSVMKGCGTDYVCEQINAGTGTFAGIHGDGTRAICTPAPITAGSAPGPAGLLFPALAGLLLLLMLLS</sequence>
<keyword evidence="5" id="KW-0472">Membrane</keyword>
<organism evidence="8 9">
    <name type="scientific">Chelydra serpentina</name>
    <name type="common">Snapping turtle</name>
    <name type="synonym">Testudo serpentina</name>
    <dbReference type="NCBI Taxonomy" id="8475"/>
    <lineage>
        <taxon>Eukaryota</taxon>
        <taxon>Metazoa</taxon>
        <taxon>Chordata</taxon>
        <taxon>Craniata</taxon>
        <taxon>Vertebrata</taxon>
        <taxon>Euteleostomi</taxon>
        <taxon>Archelosauria</taxon>
        <taxon>Testudinata</taxon>
        <taxon>Testudines</taxon>
        <taxon>Cryptodira</taxon>
        <taxon>Durocryptodira</taxon>
        <taxon>Americhelydia</taxon>
        <taxon>Chelydroidea</taxon>
        <taxon>Chelydridae</taxon>
        <taxon>Chelydra</taxon>
    </lineage>
</organism>
<evidence type="ECO:0000313" key="8">
    <source>
        <dbReference type="Ensembl" id="ENSCSRP00000026329.1"/>
    </source>
</evidence>
<accession>A0A8C3XV50</accession>
<dbReference type="Ensembl" id="ENSCSRT00000027428.1">
    <property type="protein sequence ID" value="ENSCSRP00000026329.1"/>
    <property type="gene ID" value="ENSCSRG00000019594.1"/>
</dbReference>
<evidence type="ECO:0000256" key="4">
    <source>
        <dbReference type="ARBA" id="ARBA00023157"/>
    </source>
</evidence>
<dbReference type="InterPro" id="IPR004126">
    <property type="entry name" value="PLipase_A2_inh_N"/>
</dbReference>
<dbReference type="CDD" id="cd23588">
    <property type="entry name" value="TFP_LU_ECD_PLIG"/>
    <property type="match status" value="1"/>
</dbReference>
<feature type="transmembrane region" description="Helical" evidence="5">
    <location>
        <begin position="203"/>
        <end position="224"/>
    </location>
</feature>
<dbReference type="Pfam" id="PF00021">
    <property type="entry name" value="UPAR_LY6"/>
    <property type="match status" value="1"/>
</dbReference>
<keyword evidence="9" id="KW-1185">Reference proteome</keyword>
<keyword evidence="3" id="KW-0964">Secreted</keyword>
<dbReference type="Proteomes" id="UP000694403">
    <property type="component" value="Unplaced"/>
</dbReference>
<name>A0A8C3XV50_CHESE</name>
<dbReference type="Gene3D" id="2.10.60.10">
    <property type="entry name" value="CD59"/>
    <property type="match status" value="2"/>
</dbReference>
<dbReference type="GO" id="GO:0004859">
    <property type="term" value="F:phospholipase inhibitor activity"/>
    <property type="evidence" value="ECO:0007669"/>
    <property type="project" value="InterPro"/>
</dbReference>
<protein>
    <recommendedName>
        <fullName evidence="7">UPAR/Ly6 domain-containing protein</fullName>
    </recommendedName>
</protein>